<dbReference type="Proteomes" id="UP001597294">
    <property type="component" value="Unassembled WGS sequence"/>
</dbReference>
<feature type="domain" description="TfoX C-terminal" evidence="1">
    <location>
        <begin position="7"/>
        <end position="85"/>
    </location>
</feature>
<dbReference type="InterPro" id="IPR047525">
    <property type="entry name" value="TfoX-like"/>
</dbReference>
<gene>
    <name evidence="2" type="ORF">ACFSKO_13660</name>
</gene>
<reference evidence="3" key="1">
    <citation type="journal article" date="2019" name="Int. J. Syst. Evol. Microbiol.">
        <title>The Global Catalogue of Microorganisms (GCM) 10K type strain sequencing project: providing services to taxonomists for standard genome sequencing and annotation.</title>
        <authorList>
            <consortium name="The Broad Institute Genomics Platform"/>
            <consortium name="The Broad Institute Genome Sequencing Center for Infectious Disease"/>
            <person name="Wu L."/>
            <person name="Ma J."/>
        </authorList>
    </citation>
    <scope>NUCLEOTIDE SEQUENCE [LARGE SCALE GENOMIC DNA]</scope>
    <source>
        <strain evidence="3">CGMCC 4.7192</strain>
    </source>
</reference>
<proteinExistence type="predicted"/>
<dbReference type="RefSeq" id="WP_380252538.1">
    <property type="nucleotide sequence ID" value="NZ_JBHUII010000007.1"/>
</dbReference>
<dbReference type="PANTHER" id="PTHR36121">
    <property type="entry name" value="PROTEIN SXY"/>
    <property type="match status" value="1"/>
</dbReference>
<organism evidence="2 3">
    <name type="scientific">Kiloniella antarctica</name>
    <dbReference type="NCBI Taxonomy" id="1550907"/>
    <lineage>
        <taxon>Bacteria</taxon>
        <taxon>Pseudomonadati</taxon>
        <taxon>Pseudomonadota</taxon>
        <taxon>Alphaproteobacteria</taxon>
        <taxon>Rhodospirillales</taxon>
        <taxon>Kiloniellaceae</taxon>
        <taxon>Kiloniella</taxon>
    </lineage>
</organism>
<evidence type="ECO:0000313" key="2">
    <source>
        <dbReference type="EMBL" id="MFD2206672.1"/>
    </source>
</evidence>
<dbReference type="PANTHER" id="PTHR36121:SF1">
    <property type="entry name" value="PROTEIN SXY"/>
    <property type="match status" value="1"/>
</dbReference>
<dbReference type="InterPro" id="IPR007077">
    <property type="entry name" value="TfoX_C"/>
</dbReference>
<evidence type="ECO:0000313" key="3">
    <source>
        <dbReference type="Proteomes" id="UP001597294"/>
    </source>
</evidence>
<evidence type="ECO:0000259" key="1">
    <source>
        <dbReference type="Pfam" id="PF04994"/>
    </source>
</evidence>
<sequence>MIDPKVELLKLKNLGPKTVPHLVEIGILSRNDLVAIGTEEVFRRIYFRYRDESRLSLNYLYALEGAIEDCDWRWISAERKLELKSFFSSIKQ</sequence>
<dbReference type="Gene3D" id="1.10.150.20">
    <property type="entry name" value="5' to 3' exonuclease, C-terminal subdomain"/>
    <property type="match status" value="1"/>
</dbReference>
<protein>
    <submittedName>
        <fullName evidence="2">TfoX/Sxy family DNA transformation protein</fullName>
    </submittedName>
</protein>
<dbReference type="EMBL" id="JBHUII010000007">
    <property type="protein sequence ID" value="MFD2206672.1"/>
    <property type="molecule type" value="Genomic_DNA"/>
</dbReference>
<accession>A0ABW5BKI4</accession>
<comment type="caution">
    <text evidence="2">The sequence shown here is derived from an EMBL/GenBank/DDBJ whole genome shotgun (WGS) entry which is preliminary data.</text>
</comment>
<keyword evidence="3" id="KW-1185">Reference proteome</keyword>
<name>A0ABW5BKI4_9PROT</name>
<dbReference type="Pfam" id="PF04994">
    <property type="entry name" value="TfoX_C"/>
    <property type="match status" value="1"/>
</dbReference>